<proteinExistence type="predicted"/>
<dbReference type="EMBL" id="KY684108">
    <property type="protein sequence ID" value="ARF11406.1"/>
    <property type="molecule type" value="Genomic_DNA"/>
</dbReference>
<feature type="compositionally biased region" description="Basic residues" evidence="1">
    <location>
        <begin position="1"/>
        <end position="10"/>
    </location>
</feature>
<accession>A0A1V0SI52</accession>
<name>A0A1V0SI52_9VIRU</name>
<sequence length="242" mass="26894">MSTKKGAAKKKNVEEPTTDEIDFATITPEELIEKVKDNAEEQEKSFSKLQEEFVTITAAKNKLQGELTEMRKQLEHNVSLMRAWHNAFKNNEEGEDNINQPEDASANDDVIEETKPTKKPAKKAETVEEVDEKKPGKKPVKKIVQEEPAEEVEEVEEKKPAKKTAKKTAEPVTEEPAEELEEKKPAKKAVVKKTQPEPVVETKPPAKKGAVNKTQAVEPVEEAAEEAKPAAKAPPKKGTSKK</sequence>
<feature type="region of interest" description="Disordered" evidence="1">
    <location>
        <begin position="91"/>
        <end position="242"/>
    </location>
</feature>
<organism evidence="2">
    <name type="scientific">Klosneuvirus KNV1</name>
    <dbReference type="NCBI Taxonomy" id="1977640"/>
    <lineage>
        <taxon>Viruses</taxon>
        <taxon>Varidnaviria</taxon>
        <taxon>Bamfordvirae</taxon>
        <taxon>Nucleocytoviricota</taxon>
        <taxon>Megaviricetes</taxon>
        <taxon>Imitervirales</taxon>
        <taxon>Mimiviridae</taxon>
        <taxon>Klosneuvirinae</taxon>
        <taxon>Klosneuvirus</taxon>
    </lineage>
</organism>
<reference evidence="2" key="1">
    <citation type="journal article" date="2017" name="Science">
        <title>Giant viruses with an expanded complement of translation system components.</title>
        <authorList>
            <person name="Schulz F."/>
            <person name="Yutin N."/>
            <person name="Ivanova N.N."/>
            <person name="Ortega D.R."/>
            <person name="Lee T.K."/>
            <person name="Vierheilig J."/>
            <person name="Daims H."/>
            <person name="Horn M."/>
            <person name="Wagner M."/>
            <person name="Jensen G.J."/>
            <person name="Kyrpides N.C."/>
            <person name="Koonin E.V."/>
            <person name="Woyke T."/>
        </authorList>
    </citation>
    <scope>NUCLEOTIDE SEQUENCE</scope>
    <source>
        <strain evidence="2">KNV1</strain>
    </source>
</reference>
<feature type="region of interest" description="Disordered" evidence="1">
    <location>
        <begin position="1"/>
        <end position="23"/>
    </location>
</feature>
<feature type="compositionally biased region" description="Basic and acidic residues" evidence="1">
    <location>
        <begin position="112"/>
        <end position="134"/>
    </location>
</feature>
<protein>
    <submittedName>
        <fullName evidence="2">Uncharacterized protein</fullName>
    </submittedName>
</protein>
<gene>
    <name evidence="2" type="ORF">Klosneuvirus_1_263</name>
</gene>
<evidence type="ECO:0000313" key="2">
    <source>
        <dbReference type="EMBL" id="ARF11406.1"/>
    </source>
</evidence>
<evidence type="ECO:0000256" key="1">
    <source>
        <dbReference type="SAM" id="MobiDB-lite"/>
    </source>
</evidence>